<evidence type="ECO:0000313" key="3">
    <source>
        <dbReference type="Proteomes" id="UP001586593"/>
    </source>
</evidence>
<evidence type="ECO:0000256" key="1">
    <source>
        <dbReference type="SAM" id="MobiDB-lite"/>
    </source>
</evidence>
<feature type="region of interest" description="Disordered" evidence="1">
    <location>
        <begin position="41"/>
        <end position="62"/>
    </location>
</feature>
<keyword evidence="3" id="KW-1185">Reference proteome</keyword>
<sequence length="100" mass="11008">MFLLQRLQGSGLVKDATKRMTEGRTNNAVAAITRSDSGCTCRPKSPIPWRQPNAKEAAKPESGSARCLYQDTDLIGFLSAMSPLYRRAIDLVPDGKYPHL</sequence>
<reference evidence="2 3" key="1">
    <citation type="journal article" date="2024" name="Commun. Biol.">
        <title>Comparative genomic analysis of thermophilic fungi reveals convergent evolutionary adaptations and gene losses.</title>
        <authorList>
            <person name="Steindorff A.S."/>
            <person name="Aguilar-Pontes M.V."/>
            <person name="Robinson A.J."/>
            <person name="Andreopoulos B."/>
            <person name="LaButti K."/>
            <person name="Kuo A."/>
            <person name="Mondo S."/>
            <person name="Riley R."/>
            <person name="Otillar R."/>
            <person name="Haridas S."/>
            <person name="Lipzen A."/>
            <person name="Grimwood J."/>
            <person name="Schmutz J."/>
            <person name="Clum A."/>
            <person name="Reid I.D."/>
            <person name="Moisan M.C."/>
            <person name="Butler G."/>
            <person name="Nguyen T.T.M."/>
            <person name="Dewar K."/>
            <person name="Conant G."/>
            <person name="Drula E."/>
            <person name="Henrissat B."/>
            <person name="Hansel C."/>
            <person name="Singer S."/>
            <person name="Hutchinson M.I."/>
            <person name="de Vries R.P."/>
            <person name="Natvig D.O."/>
            <person name="Powell A.J."/>
            <person name="Tsang A."/>
            <person name="Grigoriev I.V."/>
        </authorList>
    </citation>
    <scope>NUCLEOTIDE SEQUENCE [LARGE SCALE GENOMIC DNA]</scope>
    <source>
        <strain evidence="2 3">ATCC 24622</strain>
    </source>
</reference>
<evidence type="ECO:0000313" key="2">
    <source>
        <dbReference type="EMBL" id="KAL1861778.1"/>
    </source>
</evidence>
<dbReference type="EMBL" id="JAZHXJ010000405">
    <property type="protein sequence ID" value="KAL1861778.1"/>
    <property type="molecule type" value="Genomic_DNA"/>
</dbReference>
<protein>
    <submittedName>
        <fullName evidence="2">Uncharacterized protein</fullName>
    </submittedName>
</protein>
<comment type="caution">
    <text evidence="2">The sequence shown here is derived from an EMBL/GenBank/DDBJ whole genome shotgun (WGS) entry which is preliminary data.</text>
</comment>
<dbReference type="Proteomes" id="UP001586593">
    <property type="component" value="Unassembled WGS sequence"/>
</dbReference>
<gene>
    <name evidence="2" type="ORF">VTK73DRAFT_6911</name>
</gene>
<organism evidence="2 3">
    <name type="scientific">Phialemonium thermophilum</name>
    <dbReference type="NCBI Taxonomy" id="223376"/>
    <lineage>
        <taxon>Eukaryota</taxon>
        <taxon>Fungi</taxon>
        <taxon>Dikarya</taxon>
        <taxon>Ascomycota</taxon>
        <taxon>Pezizomycotina</taxon>
        <taxon>Sordariomycetes</taxon>
        <taxon>Sordariomycetidae</taxon>
        <taxon>Cephalothecales</taxon>
        <taxon>Cephalothecaceae</taxon>
        <taxon>Phialemonium</taxon>
    </lineage>
</organism>
<proteinExistence type="predicted"/>
<accession>A0ABR3WHK8</accession>
<name>A0ABR3WHK8_9PEZI</name>